<protein>
    <submittedName>
        <fullName evidence="2">Uncharacterized protein</fullName>
    </submittedName>
</protein>
<reference evidence="2" key="2">
    <citation type="submission" date="2023-06" db="EMBL/GenBank/DDBJ databases">
        <authorList>
            <person name="Lucena T."/>
            <person name="Sun Q."/>
        </authorList>
    </citation>
    <scope>NUCLEOTIDE SEQUENCE</scope>
    <source>
        <strain evidence="2">CECT 7703</strain>
    </source>
</reference>
<evidence type="ECO:0000313" key="3">
    <source>
        <dbReference type="Proteomes" id="UP001180081"/>
    </source>
</evidence>
<reference evidence="2" key="1">
    <citation type="journal article" date="2014" name="Int. J. Syst. Evol. Microbiol.">
        <title>Complete genome of a new Firmicutes species belonging to the dominant human colonic microbiota ('Ruminococcus bicirculans') reveals two chromosomes and a selective capacity to utilize plant glucans.</title>
        <authorList>
            <consortium name="NISC Comparative Sequencing Program"/>
            <person name="Wegmann U."/>
            <person name="Louis P."/>
            <person name="Goesmann A."/>
            <person name="Henrissat B."/>
            <person name="Duncan S.H."/>
            <person name="Flint H.J."/>
        </authorList>
    </citation>
    <scope>NUCLEOTIDE SEQUENCE</scope>
    <source>
        <strain evidence="2">CECT 7703</strain>
    </source>
</reference>
<comment type="caution">
    <text evidence="2">The sequence shown here is derived from an EMBL/GenBank/DDBJ whole genome shotgun (WGS) entry which is preliminary data.</text>
</comment>
<name>A0ABT8B2X2_9NEIS</name>
<evidence type="ECO:0000313" key="2">
    <source>
        <dbReference type="EMBL" id="MDN3575986.1"/>
    </source>
</evidence>
<feature type="region of interest" description="Disordered" evidence="1">
    <location>
        <begin position="1"/>
        <end position="26"/>
    </location>
</feature>
<sequence>MDTWLGSMMPTSGALALPPQQAGVQAPTPSVSAMAMAAAS</sequence>
<gene>
    <name evidence="2" type="ORF">QWZ03_04290</name>
</gene>
<dbReference type="Proteomes" id="UP001180081">
    <property type="component" value="Unassembled WGS sequence"/>
</dbReference>
<proteinExistence type="predicted"/>
<accession>A0ABT8B2X2</accession>
<dbReference type="EMBL" id="JAUFPU010000004">
    <property type="protein sequence ID" value="MDN3575986.1"/>
    <property type="molecule type" value="Genomic_DNA"/>
</dbReference>
<evidence type="ECO:0000256" key="1">
    <source>
        <dbReference type="SAM" id="MobiDB-lite"/>
    </source>
</evidence>
<organism evidence="2 3">
    <name type="scientific">Chitinimonas viridis</name>
    <dbReference type="NCBI Taxonomy" id="664880"/>
    <lineage>
        <taxon>Bacteria</taxon>
        <taxon>Pseudomonadati</taxon>
        <taxon>Pseudomonadota</taxon>
        <taxon>Betaproteobacteria</taxon>
        <taxon>Neisseriales</taxon>
        <taxon>Chitinibacteraceae</taxon>
        <taxon>Chitinimonas</taxon>
    </lineage>
</organism>
<keyword evidence="3" id="KW-1185">Reference proteome</keyword>